<dbReference type="InterPro" id="IPR013106">
    <property type="entry name" value="Ig_V-set"/>
</dbReference>
<organism evidence="8 9">
    <name type="scientific">Alosa alosa</name>
    <name type="common">allis shad</name>
    <dbReference type="NCBI Taxonomy" id="278164"/>
    <lineage>
        <taxon>Eukaryota</taxon>
        <taxon>Metazoa</taxon>
        <taxon>Chordata</taxon>
        <taxon>Craniata</taxon>
        <taxon>Vertebrata</taxon>
        <taxon>Euteleostomi</taxon>
        <taxon>Actinopterygii</taxon>
        <taxon>Neopterygii</taxon>
        <taxon>Teleostei</taxon>
        <taxon>Clupei</taxon>
        <taxon>Clupeiformes</taxon>
        <taxon>Clupeoidei</taxon>
        <taxon>Clupeidae</taxon>
        <taxon>Alosa</taxon>
    </lineage>
</organism>
<gene>
    <name evidence="8" type="ORF">AALO_G00094690</name>
</gene>
<keyword evidence="3 5" id="KW-0472">Membrane</keyword>
<dbReference type="AlphaFoldDB" id="A0AAV6GSX6"/>
<evidence type="ECO:0000259" key="7">
    <source>
        <dbReference type="Pfam" id="PF07686"/>
    </source>
</evidence>
<comment type="caution">
    <text evidence="8">The sequence shown here is derived from an EMBL/GenBank/DDBJ whole genome shotgun (WGS) entry which is preliminary data.</text>
</comment>
<evidence type="ECO:0000256" key="1">
    <source>
        <dbReference type="ARBA" id="ARBA00004370"/>
    </source>
</evidence>
<protein>
    <recommendedName>
        <fullName evidence="7">Immunoglobulin V-set domain-containing protein</fullName>
    </recommendedName>
</protein>
<dbReference type="Gene3D" id="2.60.40.10">
    <property type="entry name" value="Immunoglobulins"/>
    <property type="match status" value="1"/>
</dbReference>
<name>A0AAV6GSX6_9TELE</name>
<proteinExistence type="predicted"/>
<reference evidence="8" key="1">
    <citation type="submission" date="2020-10" db="EMBL/GenBank/DDBJ databases">
        <title>Chromosome-scale genome assembly of the Allis shad, Alosa alosa.</title>
        <authorList>
            <person name="Margot Z."/>
            <person name="Christophe K."/>
            <person name="Cabau C."/>
            <person name="Louis A."/>
            <person name="Berthelot C."/>
            <person name="Parey E."/>
            <person name="Roest Crollius H."/>
            <person name="Montfort J."/>
            <person name="Robinson-Rechavi M."/>
            <person name="Bucao C."/>
            <person name="Bouchez O."/>
            <person name="Gislard M."/>
            <person name="Lluch J."/>
            <person name="Milhes M."/>
            <person name="Lampietro C."/>
            <person name="Lopez Roques C."/>
            <person name="Donnadieu C."/>
            <person name="Braasch I."/>
            <person name="Desvignes T."/>
            <person name="Postlethwait J."/>
            <person name="Bobe J."/>
            <person name="Guiguen Y."/>
        </authorList>
    </citation>
    <scope>NUCLEOTIDE SEQUENCE</scope>
    <source>
        <strain evidence="8">M-15738</strain>
        <tissue evidence="8">Blood</tissue>
    </source>
</reference>
<comment type="subcellular location">
    <subcellularLocation>
        <location evidence="1">Membrane</location>
    </subcellularLocation>
</comment>
<feature type="transmembrane region" description="Helical" evidence="5">
    <location>
        <begin position="149"/>
        <end position="172"/>
    </location>
</feature>
<dbReference type="InterPro" id="IPR036179">
    <property type="entry name" value="Ig-like_dom_sf"/>
</dbReference>
<keyword evidence="6" id="KW-0732">Signal</keyword>
<dbReference type="PANTHER" id="PTHR11860:SF118">
    <property type="entry name" value="CMRF35-LIKE MOLECULE 3-RELATED"/>
    <property type="match status" value="1"/>
</dbReference>
<evidence type="ECO:0000256" key="2">
    <source>
        <dbReference type="ARBA" id="ARBA00022692"/>
    </source>
</evidence>
<dbReference type="Pfam" id="PF07686">
    <property type="entry name" value="V-set"/>
    <property type="match status" value="1"/>
</dbReference>
<dbReference type="InterPro" id="IPR050671">
    <property type="entry name" value="CD300_family_receptors"/>
</dbReference>
<dbReference type="GO" id="GO:0005886">
    <property type="term" value="C:plasma membrane"/>
    <property type="evidence" value="ECO:0007669"/>
    <property type="project" value="TreeGrafter"/>
</dbReference>
<feature type="chain" id="PRO_5043417147" description="Immunoglobulin V-set domain-containing protein" evidence="6">
    <location>
        <begin position="24"/>
        <end position="331"/>
    </location>
</feature>
<feature type="domain" description="Immunoglobulin V-set" evidence="7">
    <location>
        <begin position="22"/>
        <end position="113"/>
    </location>
</feature>
<keyword evidence="2 5" id="KW-0812">Transmembrane</keyword>
<evidence type="ECO:0000256" key="3">
    <source>
        <dbReference type="ARBA" id="ARBA00023136"/>
    </source>
</evidence>
<dbReference type="CDD" id="cd05716">
    <property type="entry name" value="IgV_pIgR_like"/>
    <property type="match status" value="1"/>
</dbReference>
<dbReference type="GO" id="GO:0004888">
    <property type="term" value="F:transmembrane signaling receptor activity"/>
    <property type="evidence" value="ECO:0007669"/>
    <property type="project" value="TreeGrafter"/>
</dbReference>
<feature type="compositionally biased region" description="Low complexity" evidence="4">
    <location>
        <begin position="227"/>
        <end position="272"/>
    </location>
</feature>
<keyword evidence="9" id="KW-1185">Reference proteome</keyword>
<accession>A0AAV6GSX6</accession>
<dbReference type="EMBL" id="JADWDJ010000007">
    <property type="protein sequence ID" value="KAG5278055.1"/>
    <property type="molecule type" value="Genomic_DNA"/>
</dbReference>
<evidence type="ECO:0000313" key="8">
    <source>
        <dbReference type="EMBL" id="KAG5278055.1"/>
    </source>
</evidence>
<feature type="region of interest" description="Disordered" evidence="4">
    <location>
        <begin position="227"/>
        <end position="276"/>
    </location>
</feature>
<dbReference type="InterPro" id="IPR013783">
    <property type="entry name" value="Ig-like_fold"/>
</dbReference>
<dbReference type="SUPFAM" id="SSF48726">
    <property type="entry name" value="Immunoglobulin"/>
    <property type="match status" value="1"/>
</dbReference>
<evidence type="ECO:0000256" key="6">
    <source>
        <dbReference type="SAM" id="SignalP"/>
    </source>
</evidence>
<keyword evidence="5" id="KW-1133">Transmembrane helix</keyword>
<sequence>MKNMLIITCALLVGAQMESSVHTVKGHIGGKAVIECPYPPGCEHRQKYVCRGDCPPGNKDIPVQTAVSQVWAKTGRFSLHDNATARVFTVTITGLTAKDSGKYWCAVQFPWYNSDLYTELRIDIGPAPVTTLSPAIITGASTVLTFSPVSVVCSVAVVIVVLLSMLGVLIYFRKAKHKRTETTDAVFLYTSGCSSSHIYLETGGSAVEMGHSVPTVIQQHQNPITITSTTTSFSTTTSSPTSSSITTTSSPISSSITTTSSPTSYSSSSTVPSAPPQVYEVPESLYQRMAPLVCGKIPVPRDSSPSARTADGAEYMSMQDCARAADGAEYT</sequence>
<feature type="signal peptide" evidence="6">
    <location>
        <begin position="1"/>
        <end position="23"/>
    </location>
</feature>
<evidence type="ECO:0000256" key="5">
    <source>
        <dbReference type="SAM" id="Phobius"/>
    </source>
</evidence>
<dbReference type="PANTHER" id="PTHR11860">
    <property type="entry name" value="POLYMERIC-IMMUNOGLOBULIN RECEPTOR"/>
    <property type="match status" value="1"/>
</dbReference>
<dbReference type="Proteomes" id="UP000823561">
    <property type="component" value="Chromosome 7"/>
</dbReference>
<evidence type="ECO:0000313" key="9">
    <source>
        <dbReference type="Proteomes" id="UP000823561"/>
    </source>
</evidence>
<evidence type="ECO:0000256" key="4">
    <source>
        <dbReference type="SAM" id="MobiDB-lite"/>
    </source>
</evidence>